<keyword evidence="2" id="KW-1185">Reference proteome</keyword>
<reference evidence="1 2" key="1">
    <citation type="submission" date="2019-07" db="EMBL/GenBank/DDBJ databases">
        <title>De Novo Assembly of kiwifruit Actinidia rufa.</title>
        <authorList>
            <person name="Sugita-Konishi S."/>
            <person name="Sato K."/>
            <person name="Mori E."/>
            <person name="Abe Y."/>
            <person name="Kisaki G."/>
            <person name="Hamano K."/>
            <person name="Suezawa K."/>
            <person name="Otani M."/>
            <person name="Fukuda T."/>
            <person name="Manabe T."/>
            <person name="Gomi K."/>
            <person name="Tabuchi M."/>
            <person name="Akimitsu K."/>
            <person name="Kataoka I."/>
        </authorList>
    </citation>
    <scope>NUCLEOTIDE SEQUENCE [LARGE SCALE GENOMIC DNA]</scope>
    <source>
        <strain evidence="2">cv. Fuchu</strain>
    </source>
</reference>
<dbReference type="GO" id="GO:0005975">
    <property type="term" value="P:carbohydrate metabolic process"/>
    <property type="evidence" value="ECO:0007669"/>
    <property type="project" value="InterPro"/>
</dbReference>
<evidence type="ECO:0000313" key="2">
    <source>
        <dbReference type="Proteomes" id="UP000585474"/>
    </source>
</evidence>
<dbReference type="SUPFAM" id="SSF74650">
    <property type="entry name" value="Galactose mutarotase-like"/>
    <property type="match status" value="1"/>
</dbReference>
<dbReference type="AlphaFoldDB" id="A0A7J0FNX7"/>
<dbReference type="PANTHER" id="PTHR11122">
    <property type="entry name" value="APOSPORY-ASSOCIATED PROTEIN C-RELATED"/>
    <property type="match status" value="1"/>
</dbReference>
<sequence length="550" mass="59925">MACLLSFTNIPKPNITKSCSLSSSSSTTTISPSETLDQKFGRKGIKFLDSGDVELTVRNGSSLRLRIADGHVASYRPKVFWKDDGFEEVLYTVGGGGGARGGIGLVMYDNDVSGPNSKASPLITSEWSVKDVDSDSIDALQVELSSTNGTLDMTYVVSLYPLSMATAVIVKNNGRKAVNLTGAILSHFKFKRRSGTAIQGLRACSYCTHPPLSSPFELLSPSEAMKSEEPGWFSFGWEPEKKPGLWTIQDVPITILRHKLSRVYSAPPLERSKHFHNTAPSKYETLDQGRELFFRVIRIGFEDIYVSSPGSLSQKYGNDYFICTGPASMLVPVVVNPGEEWRGAQVIEHDNLERDFALPRVASITYSPTTTNEDYLEGDFIGHDGVTFEDISDSRIVKLGLDNGSVATLKLPSGLVTSYKSPMWHRGVVELLQTSVSEGEAGEPVIQGGVSLAFNCEGDGGVSWSPSTWALGDVRGSPQESIQVELVRRNSQDMIEAKYILTLKLDLLSCELVFLNSRSLSLRVMGSVISHLTVSTPEATYAVGLEGSNF</sequence>
<dbReference type="Gene3D" id="2.70.98.10">
    <property type="match status" value="1"/>
</dbReference>
<dbReference type="OrthoDB" id="1915244at2759"/>
<proteinExistence type="predicted"/>
<accession>A0A7J0FNX7</accession>
<dbReference type="InterPro" id="IPR014718">
    <property type="entry name" value="GH-type_carb-bd"/>
</dbReference>
<dbReference type="Proteomes" id="UP000585474">
    <property type="component" value="Unassembled WGS sequence"/>
</dbReference>
<dbReference type="GO" id="GO:0005737">
    <property type="term" value="C:cytoplasm"/>
    <property type="evidence" value="ECO:0007669"/>
    <property type="project" value="TreeGrafter"/>
</dbReference>
<protein>
    <submittedName>
        <fullName evidence="1">NDH-dependent cyclic electron flow 1</fullName>
    </submittedName>
</protein>
<dbReference type="GO" id="GO:0047938">
    <property type="term" value="F:glucose-6-phosphate 1-epimerase activity"/>
    <property type="evidence" value="ECO:0007669"/>
    <property type="project" value="TreeGrafter"/>
</dbReference>
<dbReference type="InterPro" id="IPR011013">
    <property type="entry name" value="Gal_mutarotase_sf_dom"/>
</dbReference>
<dbReference type="PANTHER" id="PTHR11122:SF18">
    <property type="entry name" value="PHOTOSYNTHETIC NDH SUBUNIT OF SUBCOMPLEX B 2, CHLOROPLASTIC"/>
    <property type="match status" value="1"/>
</dbReference>
<dbReference type="EMBL" id="BJWL01000013">
    <property type="protein sequence ID" value="GFY99869.1"/>
    <property type="molecule type" value="Genomic_DNA"/>
</dbReference>
<gene>
    <name evidence="1" type="ORF">Acr_13g0012690</name>
</gene>
<organism evidence="1 2">
    <name type="scientific">Actinidia rufa</name>
    <dbReference type="NCBI Taxonomy" id="165716"/>
    <lineage>
        <taxon>Eukaryota</taxon>
        <taxon>Viridiplantae</taxon>
        <taxon>Streptophyta</taxon>
        <taxon>Embryophyta</taxon>
        <taxon>Tracheophyta</taxon>
        <taxon>Spermatophyta</taxon>
        <taxon>Magnoliopsida</taxon>
        <taxon>eudicotyledons</taxon>
        <taxon>Gunneridae</taxon>
        <taxon>Pentapetalae</taxon>
        <taxon>asterids</taxon>
        <taxon>Ericales</taxon>
        <taxon>Actinidiaceae</taxon>
        <taxon>Actinidia</taxon>
    </lineage>
</organism>
<dbReference type="GO" id="GO:0030246">
    <property type="term" value="F:carbohydrate binding"/>
    <property type="evidence" value="ECO:0007669"/>
    <property type="project" value="InterPro"/>
</dbReference>
<comment type="caution">
    <text evidence="1">The sequence shown here is derived from an EMBL/GenBank/DDBJ whole genome shotgun (WGS) entry which is preliminary data.</text>
</comment>
<evidence type="ECO:0000313" key="1">
    <source>
        <dbReference type="EMBL" id="GFY99869.1"/>
    </source>
</evidence>
<name>A0A7J0FNX7_9ERIC</name>